<reference evidence="1 2" key="1">
    <citation type="submission" date="2020-06" db="EMBL/GenBank/DDBJ databases">
        <title>Transcriptomic and genomic resources for Thalictrum thalictroides and T. hernandezii: Facilitating candidate gene discovery in an emerging model plant lineage.</title>
        <authorList>
            <person name="Arias T."/>
            <person name="Riano-Pachon D.M."/>
            <person name="Di Stilio V.S."/>
        </authorList>
    </citation>
    <scope>NUCLEOTIDE SEQUENCE [LARGE SCALE GENOMIC DNA]</scope>
    <source>
        <strain evidence="2">cv. WT478/WT964</strain>
        <tissue evidence="1">Leaves</tissue>
    </source>
</reference>
<dbReference type="AlphaFoldDB" id="A0A7J6WZZ3"/>
<comment type="caution">
    <text evidence="1">The sequence shown here is derived from an EMBL/GenBank/DDBJ whole genome shotgun (WGS) entry which is preliminary data.</text>
</comment>
<dbReference type="InterPro" id="IPR011990">
    <property type="entry name" value="TPR-like_helical_dom_sf"/>
</dbReference>
<evidence type="ECO:0000313" key="2">
    <source>
        <dbReference type="Proteomes" id="UP000554482"/>
    </source>
</evidence>
<dbReference type="InterPro" id="IPR046848">
    <property type="entry name" value="E_motif"/>
</dbReference>
<dbReference type="Proteomes" id="UP000554482">
    <property type="component" value="Unassembled WGS sequence"/>
</dbReference>
<dbReference type="GO" id="GO:0003723">
    <property type="term" value="F:RNA binding"/>
    <property type="evidence" value="ECO:0007669"/>
    <property type="project" value="InterPro"/>
</dbReference>
<dbReference type="Gene3D" id="1.25.40.10">
    <property type="entry name" value="Tetratricopeptide repeat domain"/>
    <property type="match status" value="1"/>
</dbReference>
<dbReference type="PANTHER" id="PTHR47926:SF449">
    <property type="entry name" value="PENTATRICOPEPTIDE REPEAT-CONTAINING PROTEIN"/>
    <property type="match status" value="1"/>
</dbReference>
<dbReference type="Pfam" id="PF20431">
    <property type="entry name" value="E_motif"/>
    <property type="match status" value="1"/>
</dbReference>
<dbReference type="OrthoDB" id="185373at2759"/>
<organism evidence="1 2">
    <name type="scientific">Thalictrum thalictroides</name>
    <name type="common">Rue-anemone</name>
    <name type="synonym">Anemone thalictroides</name>
    <dbReference type="NCBI Taxonomy" id="46969"/>
    <lineage>
        <taxon>Eukaryota</taxon>
        <taxon>Viridiplantae</taxon>
        <taxon>Streptophyta</taxon>
        <taxon>Embryophyta</taxon>
        <taxon>Tracheophyta</taxon>
        <taxon>Spermatophyta</taxon>
        <taxon>Magnoliopsida</taxon>
        <taxon>Ranunculales</taxon>
        <taxon>Ranunculaceae</taxon>
        <taxon>Thalictroideae</taxon>
        <taxon>Thalictrum</taxon>
    </lineage>
</organism>
<proteinExistence type="predicted"/>
<gene>
    <name evidence="1" type="ORF">FRX31_008363</name>
</gene>
<dbReference type="InterPro" id="IPR046960">
    <property type="entry name" value="PPR_At4g14850-like_plant"/>
</dbReference>
<evidence type="ECO:0000313" key="1">
    <source>
        <dbReference type="EMBL" id="KAF5202050.1"/>
    </source>
</evidence>
<keyword evidence="2" id="KW-1185">Reference proteome</keyword>
<dbReference type="PANTHER" id="PTHR47926">
    <property type="entry name" value="PENTATRICOPEPTIDE REPEAT-CONTAINING PROTEIN"/>
    <property type="match status" value="1"/>
</dbReference>
<dbReference type="GO" id="GO:0009451">
    <property type="term" value="P:RNA modification"/>
    <property type="evidence" value="ECO:0007669"/>
    <property type="project" value="InterPro"/>
</dbReference>
<accession>A0A7J6WZZ3</accession>
<name>A0A7J6WZZ3_THATH</name>
<dbReference type="EMBL" id="JABWDY010008632">
    <property type="protein sequence ID" value="KAF5202050.1"/>
    <property type="molecule type" value="Genomic_DNA"/>
</dbReference>
<sequence length="154" mass="17471">MTEDDLVPVSQKHCVDLLCRSGYLLQAFTFIMVMPLKPGISIWSTFLGFCRMKGNIELAQFAAEKLLELSPKNKAKFVALSNVYASECNWNETGEIRDLMNNNNVKKEPGCSWIEVKTGLHIFLTIDKSHPEMNEILLTLNGLMTMIQKTFPIE</sequence>
<protein>
    <submittedName>
        <fullName evidence="1">Pentatricopeptide repeat-containing protein</fullName>
    </submittedName>
</protein>